<feature type="transmembrane region" description="Helical" evidence="6">
    <location>
        <begin position="91"/>
        <end position="112"/>
    </location>
</feature>
<proteinExistence type="predicted"/>
<dbReference type="eggNOG" id="ENOG502QU4U">
    <property type="taxonomic scope" value="Eukaryota"/>
</dbReference>
<dbReference type="InParanoid" id="W2S3U3"/>
<dbReference type="AlphaFoldDB" id="W2S3U3"/>
<dbReference type="OrthoDB" id="1844152at2759"/>
<dbReference type="PANTHER" id="PTHR31465">
    <property type="entry name" value="PROTEIN RTA1-RELATED"/>
    <property type="match status" value="1"/>
</dbReference>
<dbReference type="PANTHER" id="PTHR31465:SF8">
    <property type="entry name" value="DOMAIN PROTEIN, PUTATIVE (AFU_ORTHOLOGUE AFUA_6G14140)-RELATED"/>
    <property type="match status" value="1"/>
</dbReference>
<evidence type="ECO:0000313" key="7">
    <source>
        <dbReference type="EMBL" id="ETN42718.1"/>
    </source>
</evidence>
<keyword evidence="2 6" id="KW-0812">Transmembrane</keyword>
<sequence>MSGELNTENCTSISPECPVEETIYGYYPSLSANAWGAGFFGLCFFVNAYLGWRYRLWTYMLAMCLATATSSAGYGGRIIMHDNPWDEPGFMLQIITLTFSPAFNSAAIYLTLKHVALRFGSFASRIPPRFYPWGFISADFVALLLQSAGGGIAASADDDLDLQEVGDGLMIAGVVFQVVTLAVFGAMIIDYTYRRYKSPEPLSRKATETWTDTKFRIFAASLITLYTAILIRCVYRIAELAGGWESSIMQNEALFIGLDTVMMTICTGLQTFVHPGIFFSAMTEREEDLSHGAGGFKGGEMSMSDSDRDRDSDSSSPDGQRRGGVV</sequence>
<evidence type="ECO:0000256" key="6">
    <source>
        <dbReference type="SAM" id="Phobius"/>
    </source>
</evidence>
<dbReference type="VEuPathDB" id="FungiDB:HMPREF1541_01876"/>
<evidence type="ECO:0000256" key="1">
    <source>
        <dbReference type="ARBA" id="ARBA00004141"/>
    </source>
</evidence>
<reference evidence="7 8" key="1">
    <citation type="submission" date="2013-03" db="EMBL/GenBank/DDBJ databases">
        <title>The Genome Sequence of Phialophora europaea CBS 101466.</title>
        <authorList>
            <consortium name="The Broad Institute Genomics Platform"/>
            <person name="Cuomo C."/>
            <person name="de Hoog S."/>
            <person name="Gorbushina A."/>
            <person name="Walker B."/>
            <person name="Young S.K."/>
            <person name="Zeng Q."/>
            <person name="Gargeya S."/>
            <person name="Fitzgerald M."/>
            <person name="Haas B."/>
            <person name="Abouelleil A."/>
            <person name="Allen A.W."/>
            <person name="Alvarado L."/>
            <person name="Arachchi H.M."/>
            <person name="Berlin A.M."/>
            <person name="Chapman S.B."/>
            <person name="Gainer-Dewar J."/>
            <person name="Goldberg J."/>
            <person name="Griggs A."/>
            <person name="Gujja S."/>
            <person name="Hansen M."/>
            <person name="Howarth C."/>
            <person name="Imamovic A."/>
            <person name="Ireland A."/>
            <person name="Larimer J."/>
            <person name="McCowan C."/>
            <person name="Murphy C."/>
            <person name="Pearson M."/>
            <person name="Poon T.W."/>
            <person name="Priest M."/>
            <person name="Roberts A."/>
            <person name="Saif S."/>
            <person name="Shea T."/>
            <person name="Sisk P."/>
            <person name="Sykes S."/>
            <person name="Wortman J."/>
            <person name="Nusbaum C."/>
            <person name="Birren B."/>
        </authorList>
    </citation>
    <scope>NUCLEOTIDE SEQUENCE [LARGE SCALE GENOMIC DNA]</scope>
    <source>
        <strain evidence="7 8">CBS 101466</strain>
    </source>
</reference>
<evidence type="ECO:0000256" key="4">
    <source>
        <dbReference type="ARBA" id="ARBA00023136"/>
    </source>
</evidence>
<dbReference type="GO" id="GO:0000324">
    <property type="term" value="C:fungal-type vacuole"/>
    <property type="evidence" value="ECO:0007669"/>
    <property type="project" value="TreeGrafter"/>
</dbReference>
<dbReference type="RefSeq" id="XP_008714454.1">
    <property type="nucleotide sequence ID" value="XM_008716232.1"/>
</dbReference>
<keyword evidence="8" id="KW-1185">Reference proteome</keyword>
<dbReference type="InterPro" id="IPR007568">
    <property type="entry name" value="RTA1"/>
</dbReference>
<dbReference type="HOGENOM" id="CLU_033465_6_1_1"/>
<evidence type="ECO:0008006" key="9">
    <source>
        <dbReference type="Google" id="ProtNLM"/>
    </source>
</evidence>
<evidence type="ECO:0000256" key="3">
    <source>
        <dbReference type="ARBA" id="ARBA00022989"/>
    </source>
</evidence>
<feature type="transmembrane region" description="Helical" evidence="6">
    <location>
        <begin position="168"/>
        <end position="193"/>
    </location>
</feature>
<dbReference type="EMBL" id="KB822718">
    <property type="protein sequence ID" value="ETN42718.1"/>
    <property type="molecule type" value="Genomic_DNA"/>
</dbReference>
<keyword evidence="3 6" id="KW-1133">Transmembrane helix</keyword>
<feature type="transmembrane region" description="Helical" evidence="6">
    <location>
        <begin position="34"/>
        <end position="52"/>
    </location>
</feature>
<evidence type="ECO:0000256" key="5">
    <source>
        <dbReference type="SAM" id="MobiDB-lite"/>
    </source>
</evidence>
<feature type="transmembrane region" description="Helical" evidence="6">
    <location>
        <begin position="253"/>
        <end position="273"/>
    </location>
</feature>
<protein>
    <recommendedName>
        <fullName evidence="9">Sphingoid long-chain base transporter RSB1</fullName>
    </recommendedName>
</protein>
<evidence type="ECO:0000256" key="2">
    <source>
        <dbReference type="ARBA" id="ARBA00022692"/>
    </source>
</evidence>
<evidence type="ECO:0000313" key="8">
    <source>
        <dbReference type="Proteomes" id="UP000030752"/>
    </source>
</evidence>
<organism evidence="7 8">
    <name type="scientific">Cyphellophora europaea (strain CBS 101466)</name>
    <name type="common">Phialophora europaea</name>
    <dbReference type="NCBI Taxonomy" id="1220924"/>
    <lineage>
        <taxon>Eukaryota</taxon>
        <taxon>Fungi</taxon>
        <taxon>Dikarya</taxon>
        <taxon>Ascomycota</taxon>
        <taxon>Pezizomycotina</taxon>
        <taxon>Eurotiomycetes</taxon>
        <taxon>Chaetothyriomycetidae</taxon>
        <taxon>Chaetothyriales</taxon>
        <taxon>Cyphellophoraceae</taxon>
        <taxon>Cyphellophora</taxon>
    </lineage>
</organism>
<dbReference type="FunCoup" id="W2S3U3">
    <property type="interactions" value="31"/>
</dbReference>
<comment type="subcellular location">
    <subcellularLocation>
        <location evidence="1">Membrane</location>
        <topology evidence="1">Multi-pass membrane protein</topology>
    </subcellularLocation>
</comment>
<dbReference type="GO" id="GO:0005886">
    <property type="term" value="C:plasma membrane"/>
    <property type="evidence" value="ECO:0007669"/>
    <property type="project" value="TreeGrafter"/>
</dbReference>
<dbReference type="STRING" id="1220924.W2S3U3"/>
<accession>W2S3U3</accession>
<dbReference type="Pfam" id="PF04479">
    <property type="entry name" value="RTA1"/>
    <property type="match status" value="1"/>
</dbReference>
<keyword evidence="4 6" id="KW-0472">Membrane</keyword>
<feature type="transmembrane region" description="Helical" evidence="6">
    <location>
        <begin position="59"/>
        <end position="79"/>
    </location>
</feature>
<feature type="transmembrane region" description="Helical" evidence="6">
    <location>
        <begin position="133"/>
        <end position="156"/>
    </location>
</feature>
<feature type="region of interest" description="Disordered" evidence="5">
    <location>
        <begin position="289"/>
        <end position="326"/>
    </location>
</feature>
<name>W2S3U3_CYPE1</name>
<feature type="transmembrane region" description="Helical" evidence="6">
    <location>
        <begin position="214"/>
        <end position="238"/>
    </location>
</feature>
<dbReference type="Proteomes" id="UP000030752">
    <property type="component" value="Unassembled WGS sequence"/>
</dbReference>
<gene>
    <name evidence="7" type="ORF">HMPREF1541_01876</name>
</gene>
<dbReference type="GeneID" id="19969215"/>